<feature type="modified residue" description="4-aspartylphosphate" evidence="2">
    <location>
        <position position="57"/>
    </location>
</feature>
<dbReference type="SMART" id="SM00448">
    <property type="entry name" value="REC"/>
    <property type="match status" value="1"/>
</dbReference>
<keyword evidence="5" id="KW-1185">Reference proteome</keyword>
<dbReference type="Proteomes" id="UP000642125">
    <property type="component" value="Unassembled WGS sequence"/>
</dbReference>
<reference evidence="4" key="1">
    <citation type="submission" date="2021-01" db="EMBL/GenBank/DDBJ databases">
        <title>Whole genome shotgun sequence of Cellulomonas pakistanensis NBRC 110800.</title>
        <authorList>
            <person name="Komaki H."/>
            <person name="Tamura T."/>
        </authorList>
    </citation>
    <scope>NUCLEOTIDE SEQUENCE</scope>
    <source>
        <strain evidence="4">NBRC 110800</strain>
    </source>
</reference>
<feature type="domain" description="Response regulatory" evidence="3">
    <location>
        <begin position="10"/>
        <end position="124"/>
    </location>
</feature>
<evidence type="ECO:0000313" key="4">
    <source>
        <dbReference type="EMBL" id="GIG35041.1"/>
    </source>
</evidence>
<dbReference type="InterPro" id="IPR001789">
    <property type="entry name" value="Sig_transdc_resp-reg_receiver"/>
</dbReference>
<evidence type="ECO:0000256" key="2">
    <source>
        <dbReference type="PROSITE-ProRule" id="PRU00169"/>
    </source>
</evidence>
<dbReference type="PANTHER" id="PTHR43156:SF2">
    <property type="entry name" value="STAGE II SPORULATION PROTEIN E"/>
    <property type="match status" value="1"/>
</dbReference>
<dbReference type="InterPro" id="IPR001932">
    <property type="entry name" value="PPM-type_phosphatase-like_dom"/>
</dbReference>
<gene>
    <name evidence="4" type="ORF">Cpa01nite_04220</name>
</gene>
<dbReference type="RefSeq" id="WP_203667076.1">
    <property type="nucleotide sequence ID" value="NZ_BONO01000002.1"/>
</dbReference>
<evidence type="ECO:0000259" key="3">
    <source>
        <dbReference type="PROSITE" id="PS50110"/>
    </source>
</evidence>
<protein>
    <recommendedName>
        <fullName evidence="3">Response regulatory domain-containing protein</fullName>
    </recommendedName>
</protein>
<dbReference type="SUPFAM" id="SSF52172">
    <property type="entry name" value="CheY-like"/>
    <property type="match status" value="1"/>
</dbReference>
<keyword evidence="1" id="KW-0378">Hydrolase</keyword>
<dbReference type="GO" id="GO:0016791">
    <property type="term" value="F:phosphatase activity"/>
    <property type="evidence" value="ECO:0007669"/>
    <property type="project" value="TreeGrafter"/>
</dbReference>
<dbReference type="PANTHER" id="PTHR43156">
    <property type="entry name" value="STAGE II SPORULATION PROTEIN E-RELATED"/>
    <property type="match status" value="1"/>
</dbReference>
<dbReference type="EMBL" id="BONO01000002">
    <property type="protein sequence ID" value="GIG35041.1"/>
    <property type="molecule type" value="Genomic_DNA"/>
</dbReference>
<name>A0A919P8V8_9CELL</name>
<dbReference type="SMART" id="SM00331">
    <property type="entry name" value="PP2C_SIG"/>
    <property type="match status" value="1"/>
</dbReference>
<organism evidence="4 5">
    <name type="scientific">Cellulomonas pakistanensis</name>
    <dbReference type="NCBI Taxonomy" id="992287"/>
    <lineage>
        <taxon>Bacteria</taxon>
        <taxon>Bacillati</taxon>
        <taxon>Actinomycetota</taxon>
        <taxon>Actinomycetes</taxon>
        <taxon>Micrococcales</taxon>
        <taxon>Cellulomonadaceae</taxon>
        <taxon>Cellulomonas</taxon>
    </lineage>
</organism>
<sequence length="543" mass="56582">MTVGTDAPARVLVVDDTEAHRYVMASWLRRAGYAVTEAGTGRDALDLAAGHDAVVLDVNLPDMSGFDVCERIKADEATAVPVMHVSATSIDARSRTSGLQRGADAYLVEPLDRDEFLATVSALCRSHAARRGITEHARRMADLAAAVVPLASAGSLDDLVAHAARGAATVFGAPVVVIATAPDGMATRVVCPGAGRAVVRGRLLAPAAESPTPDPYDLAAADTPGVWREMLDRAGVAAADWHVVPLTDAAGRPIGGFAVATPGGALDAEDRELAQQLRAALTGALATLRSFAQEHLVALTLQRSMLPHALPAPDGLRAAARYSASDAQLSVGGDFYDAIELPDGRVAAVIGDVQGHSLRAATVMAQLRFSLAAYLVEGHPPARALDLLNDLLIRSHPELVTVCVAVLDLRDGSVEVANAGHLPPLLVTPDGARYLRASSPLLGVPRAPGRVAERVVTTGPCTLVLVTDGLLERRSGHLRDALDRMAGVAVEAGTLEPGDLCDVLLRRFDHADQDDDVAVLAVHLTGDRAAVRPASVGGAKRAR</sequence>
<evidence type="ECO:0000313" key="5">
    <source>
        <dbReference type="Proteomes" id="UP000642125"/>
    </source>
</evidence>
<accession>A0A919P8V8</accession>
<dbReference type="SUPFAM" id="SSF81606">
    <property type="entry name" value="PP2C-like"/>
    <property type="match status" value="1"/>
</dbReference>
<evidence type="ECO:0000256" key="1">
    <source>
        <dbReference type="ARBA" id="ARBA00022801"/>
    </source>
</evidence>
<keyword evidence="2" id="KW-0597">Phosphoprotein</keyword>
<proteinExistence type="predicted"/>
<dbReference type="Gene3D" id="3.60.40.10">
    <property type="entry name" value="PPM-type phosphatase domain"/>
    <property type="match status" value="1"/>
</dbReference>
<comment type="caution">
    <text evidence="4">The sequence shown here is derived from an EMBL/GenBank/DDBJ whole genome shotgun (WGS) entry which is preliminary data.</text>
</comment>
<dbReference type="AlphaFoldDB" id="A0A919P8V8"/>
<dbReference type="PROSITE" id="PS50110">
    <property type="entry name" value="RESPONSE_REGULATORY"/>
    <property type="match status" value="1"/>
</dbReference>
<dbReference type="Pfam" id="PF00072">
    <property type="entry name" value="Response_reg"/>
    <property type="match status" value="1"/>
</dbReference>
<dbReference type="SUPFAM" id="SSF55781">
    <property type="entry name" value="GAF domain-like"/>
    <property type="match status" value="1"/>
</dbReference>
<dbReference type="InterPro" id="IPR036457">
    <property type="entry name" value="PPM-type-like_dom_sf"/>
</dbReference>
<dbReference type="InterPro" id="IPR011006">
    <property type="entry name" value="CheY-like_superfamily"/>
</dbReference>
<dbReference type="GO" id="GO:0000160">
    <property type="term" value="P:phosphorelay signal transduction system"/>
    <property type="evidence" value="ECO:0007669"/>
    <property type="project" value="InterPro"/>
</dbReference>
<dbReference type="InterPro" id="IPR052016">
    <property type="entry name" value="Bact_Sigma-Reg"/>
</dbReference>
<dbReference type="Gene3D" id="3.40.50.2300">
    <property type="match status" value="1"/>
</dbReference>
<dbReference type="Pfam" id="PF07228">
    <property type="entry name" value="SpoIIE"/>
    <property type="match status" value="1"/>
</dbReference>